<dbReference type="GO" id="GO:0003676">
    <property type="term" value="F:nucleic acid binding"/>
    <property type="evidence" value="ECO:0007669"/>
    <property type="project" value="InterPro"/>
</dbReference>
<dbReference type="GO" id="GO:0008168">
    <property type="term" value="F:methyltransferase activity"/>
    <property type="evidence" value="ECO:0007669"/>
    <property type="project" value="InterPro"/>
</dbReference>
<dbReference type="InterPro" id="IPR009537">
    <property type="entry name" value="DUF1156"/>
</dbReference>
<dbReference type="RefSeq" id="WP_261599344.1">
    <property type="nucleotide sequence ID" value="NZ_CP104550.1"/>
</dbReference>
<dbReference type="SUPFAM" id="SSF53335">
    <property type="entry name" value="S-adenosyl-L-methionine-dependent methyltransferases"/>
    <property type="match status" value="2"/>
</dbReference>
<organism evidence="2">
    <name type="scientific">Methanothermobacter wolfeii</name>
    <name type="common">Methanobacterium wolfei</name>
    <dbReference type="NCBI Taxonomy" id="145261"/>
    <lineage>
        <taxon>Archaea</taxon>
        <taxon>Methanobacteriati</taxon>
        <taxon>Methanobacteriota</taxon>
        <taxon>Methanomada group</taxon>
        <taxon>Methanobacteria</taxon>
        <taxon>Methanobacteriales</taxon>
        <taxon>Methanobacteriaceae</taxon>
        <taxon>Methanothermobacter</taxon>
    </lineage>
</organism>
<dbReference type="AlphaFoldDB" id="A0A9E7RSD3"/>
<dbReference type="PROSITE" id="PS00092">
    <property type="entry name" value="N6_MTASE"/>
    <property type="match status" value="1"/>
</dbReference>
<dbReference type="InterPro" id="IPR029063">
    <property type="entry name" value="SAM-dependent_MTases_sf"/>
</dbReference>
<name>A0A9E7RSD3_METWO</name>
<reference evidence="2" key="1">
    <citation type="submission" date="2022-09" db="EMBL/GenBank/DDBJ databases">
        <title>Characterization of three MwoI isoschizomers from sequenced genome and metagenomes.</title>
        <authorList>
            <person name="Fomenkov A."/>
            <person name="Xu S.Y."/>
            <person name="Roberts R.J."/>
        </authorList>
    </citation>
    <scope>NUCLEOTIDE SEQUENCE</scope>
    <source>
        <strain evidence="2">DSM 2970</strain>
    </source>
</reference>
<accession>A0A9E7RSD3</accession>
<feature type="domain" description="DUF1156" evidence="1">
    <location>
        <begin position="10"/>
        <end position="64"/>
    </location>
</feature>
<evidence type="ECO:0000259" key="1">
    <source>
        <dbReference type="Pfam" id="PF06634"/>
    </source>
</evidence>
<dbReference type="GO" id="GO:0032259">
    <property type="term" value="P:methylation"/>
    <property type="evidence" value="ECO:0007669"/>
    <property type="project" value="InterPro"/>
</dbReference>
<proteinExistence type="predicted"/>
<dbReference type="Pfam" id="PF06634">
    <property type="entry name" value="DUF1156"/>
    <property type="match status" value="1"/>
</dbReference>
<dbReference type="GeneID" id="75106525"/>
<gene>
    <name evidence="2" type="ORF">N5910_04695</name>
</gene>
<protein>
    <submittedName>
        <fullName evidence="2">DUF1156 domain-containing protein</fullName>
    </submittedName>
</protein>
<dbReference type="Proteomes" id="UP001065373">
    <property type="component" value="Chromosome"/>
</dbReference>
<dbReference type="InterPro" id="IPR002052">
    <property type="entry name" value="DNA_methylase_N6_adenine_CS"/>
</dbReference>
<dbReference type="EMBL" id="CP104550">
    <property type="protein sequence ID" value="UXH30855.1"/>
    <property type="molecule type" value="Genomic_DNA"/>
</dbReference>
<sequence length="876" mass="99583">MKKALIEKTFPLRDVSEESAREKNIKSGHISTLHIWWARKPLASSRATIYASLVGAGDELEEIKRREFIKKLCKWENTNDLNTISRARKDILHEHGHPPRVLDPFGGGGSIPLEALRLGCETHSMDYNPVAVLIQKCTLEYPQKYAGSGTGWSEGENRLVRDVKRWGEWVFREAAGELRRFYPADDDGSVPVAYIWARTLPCQNPSCAAEIPLMGRFWLSRTNKNKIALKTVIEGDRIDFEMVEDPDFDPGKGTISRAIVTCPVCGSTIKADDTRRLFQEGKSGERLIAVVTSHPDRRGKEYRLPTEDDMKIFLEAEKHLEKKREKLMDEWLIDPIPDEPIPPENRRSVNVPGYGMLKWGDLFNPRQKLSLITFIEMIRNAYEEMIREGYDEEYAKIITTYLAMILGKLADWNSALCYWRPDQEGNAHVFGRPAVLMVFDYGERNPLMGKLMRPETISKVLDNLSMIPEVKGHTPNVVKASATSIPYPDNYFDGIFTDPPYYDNVPYSYLSDYFYVWLKRALGDLYPELFLTSLTPKADEMVAYTHEKSKAEANQQFEDMIRKSFQEIHRVLKPGGIANIVYAHKTAAGWETVINALLESGLTVTASWPINTEMRARLRAQKSAALRSSIYIVARKPDEEKGTGFYEEVKAELKEKLHEKLESLWMEGVSGPDFFISAIGGGLEVIGGYDSILTYSGEKVTASRLLEDIRSLAADFAIKQILENGFADELSPLTRFYLFYRWNFGNNKADFDDARLLASSLGIDLQNEKDGFIRISGSKVTVLGPDERKPDKIKPKDLIDVLHLACIHWSRGETGRMESVLTESGYGSMDSFYRVAQALIESLPDCSEKKWLEGLTLNREELMRKTAETERQQKLP</sequence>
<dbReference type="Gene3D" id="3.40.50.150">
    <property type="entry name" value="Vaccinia Virus protein VP39"/>
    <property type="match status" value="1"/>
</dbReference>
<evidence type="ECO:0000313" key="2">
    <source>
        <dbReference type="EMBL" id="UXH30855.1"/>
    </source>
</evidence>